<proteinExistence type="predicted"/>
<keyword evidence="3" id="KW-1185">Reference proteome</keyword>
<dbReference type="EnsemblMetazoa" id="tetur11g00130.1">
    <property type="protein sequence ID" value="tetur11g00130.1"/>
    <property type="gene ID" value="tetur11g00130"/>
</dbReference>
<reference evidence="2" key="2">
    <citation type="submission" date="2015-06" db="UniProtKB">
        <authorList>
            <consortium name="EnsemblMetazoa"/>
        </authorList>
    </citation>
    <scope>IDENTIFICATION</scope>
</reference>
<dbReference type="HOGENOM" id="CLU_1181538_0_0_1"/>
<dbReference type="EMBL" id="CAEY01000064">
    <property type="status" value="NOT_ANNOTATED_CDS"/>
    <property type="molecule type" value="Genomic_DNA"/>
</dbReference>
<feature type="region of interest" description="Disordered" evidence="1">
    <location>
        <begin position="133"/>
        <end position="152"/>
    </location>
</feature>
<feature type="compositionally biased region" description="Low complexity" evidence="1">
    <location>
        <begin position="137"/>
        <end position="152"/>
    </location>
</feature>
<evidence type="ECO:0000256" key="1">
    <source>
        <dbReference type="SAM" id="MobiDB-lite"/>
    </source>
</evidence>
<evidence type="ECO:0000313" key="3">
    <source>
        <dbReference type="Proteomes" id="UP000015104"/>
    </source>
</evidence>
<feature type="region of interest" description="Disordered" evidence="1">
    <location>
        <begin position="75"/>
        <end position="110"/>
    </location>
</feature>
<feature type="compositionally biased region" description="Low complexity" evidence="1">
    <location>
        <begin position="219"/>
        <end position="235"/>
    </location>
</feature>
<evidence type="ECO:0000313" key="2">
    <source>
        <dbReference type="EnsemblMetazoa" id="tetur11g00130.1"/>
    </source>
</evidence>
<dbReference type="AlphaFoldDB" id="T1KGA6"/>
<sequence length="235" mass="24898">MAYAAEYRDYLKRVLDLKLAHPERKMEKLLNSILYLLLQNNNFDDQVLKMKLSAAKATIENIRNRNNFGLNNFLGESNEKESSSSPLNERLKLDRPRHLSSSTVSSSTIPSLNASPNTVIIPTNLPTGLGTVATRVSSSSSGSSSASASPFSASTVAPNVGSTVACQSLLSLAGTEYPISPVTTLPQPTIFSSSLFCPSYYGSLAGSSLSAYQTTVSRPASAPTPASTPSPSSSQ</sequence>
<organism evidence="2 3">
    <name type="scientific">Tetranychus urticae</name>
    <name type="common">Two-spotted spider mite</name>
    <dbReference type="NCBI Taxonomy" id="32264"/>
    <lineage>
        <taxon>Eukaryota</taxon>
        <taxon>Metazoa</taxon>
        <taxon>Ecdysozoa</taxon>
        <taxon>Arthropoda</taxon>
        <taxon>Chelicerata</taxon>
        <taxon>Arachnida</taxon>
        <taxon>Acari</taxon>
        <taxon>Acariformes</taxon>
        <taxon>Trombidiformes</taxon>
        <taxon>Prostigmata</taxon>
        <taxon>Eleutherengona</taxon>
        <taxon>Raphignathae</taxon>
        <taxon>Tetranychoidea</taxon>
        <taxon>Tetranychidae</taxon>
        <taxon>Tetranychus</taxon>
    </lineage>
</organism>
<feature type="region of interest" description="Disordered" evidence="1">
    <location>
        <begin position="214"/>
        <end position="235"/>
    </location>
</feature>
<dbReference type="Proteomes" id="UP000015104">
    <property type="component" value="Unassembled WGS sequence"/>
</dbReference>
<accession>T1KGA6</accession>
<reference evidence="3" key="1">
    <citation type="submission" date="2011-08" db="EMBL/GenBank/DDBJ databases">
        <authorList>
            <person name="Rombauts S."/>
        </authorList>
    </citation>
    <scope>NUCLEOTIDE SEQUENCE</scope>
    <source>
        <strain evidence="3">London</strain>
    </source>
</reference>
<protein>
    <submittedName>
        <fullName evidence="2">Uncharacterized protein</fullName>
    </submittedName>
</protein>
<name>T1KGA6_TETUR</name>